<comment type="caution">
    <text evidence="5">The sequence shown here is derived from an EMBL/GenBank/DDBJ whole genome shotgun (WGS) entry which is preliminary data.</text>
</comment>
<comment type="similarity">
    <text evidence="1">Belongs to the myoviridae tail sheath protein family.</text>
</comment>
<dbReference type="Pfam" id="PF04984">
    <property type="entry name" value="Phage_sheath_1"/>
    <property type="match status" value="1"/>
</dbReference>
<evidence type="ECO:0000259" key="2">
    <source>
        <dbReference type="Pfam" id="PF04984"/>
    </source>
</evidence>
<dbReference type="PIRSF" id="PIRSF007349">
    <property type="entry name" value="Tsp_L"/>
    <property type="match status" value="1"/>
</dbReference>
<proteinExistence type="inferred from homology"/>
<dbReference type="OrthoDB" id="5442644at2"/>
<dbReference type="RefSeq" id="WP_119738656.1">
    <property type="nucleotide sequence ID" value="NZ_QYUN01000002.1"/>
</dbReference>
<dbReference type="InterPro" id="IPR035089">
    <property type="entry name" value="Phage_sheath_subtilisin"/>
</dbReference>
<feature type="domain" description="Tail sheath protein subtilisin-like" evidence="2">
    <location>
        <begin position="204"/>
        <end position="367"/>
    </location>
</feature>
<dbReference type="Pfam" id="PF17482">
    <property type="entry name" value="Phage_sheath_1C"/>
    <property type="match status" value="1"/>
</dbReference>
<protein>
    <submittedName>
        <fullName evidence="5">Phage tail protein</fullName>
    </submittedName>
</protein>
<sequence>MISFNNTPQNLRVPLFYAEVDNSQAGYFSQTLRTLIIGQMLPSGVAATNMPQLVSRTDAAKEQFGVGSMLAAMHAKYRANDAFGEVWCLPLADGAGAVATGTIGLTGSASKAGTLSAYIGGDRVQVAVAAADTAAAAATALAAAINANSDLPVTAAAAAGAVTVTAKHKGELGNDILLQMNYRGAAGGETTPAGLTVVITAMAGGTTTPSLTAGIAAMGDEEFDFIICPYTDSATLDALMALMNDTTGRWAWNRQIYGHVYAAKRGTFAALQTFGVARNDQHVTVAGFETGVPNPAWEYAAAYGARNAVFIAADPARPTQTGELVGILPAPGPNRFIQTERQTLLNSGIATSYVGGGAVRVERAVTTYQKNAFNQADPSYLDSETMHQLAYILRSLRSAITSKYPRHKLADDGTRYGAGQAIVTPSVIRGELIAKYAELEEAGIVENAKAFKEHLIVERPSNDPKRLNVLLPPDLVDQLRVFAVLAQFRQQYPASN</sequence>
<evidence type="ECO:0000259" key="3">
    <source>
        <dbReference type="Pfam" id="PF17481"/>
    </source>
</evidence>
<feature type="domain" description="Tail sheath protein C-terminal" evidence="4">
    <location>
        <begin position="376"/>
        <end position="488"/>
    </location>
</feature>
<dbReference type="InterPro" id="IPR007067">
    <property type="entry name" value="Tail_sheath"/>
</dbReference>
<dbReference type="EMBL" id="QYUN01000002">
    <property type="protein sequence ID" value="RJG06248.1"/>
    <property type="molecule type" value="Genomic_DNA"/>
</dbReference>
<reference evidence="5 6" key="1">
    <citation type="submission" date="2018-09" db="EMBL/GenBank/DDBJ databases">
        <authorList>
            <person name="Zhu H."/>
        </authorList>
    </citation>
    <scope>NUCLEOTIDE SEQUENCE [LARGE SCALE GENOMIC DNA]</scope>
    <source>
        <strain evidence="5 6">K2R10-39</strain>
    </source>
</reference>
<evidence type="ECO:0000256" key="1">
    <source>
        <dbReference type="ARBA" id="ARBA00008005"/>
    </source>
</evidence>
<dbReference type="InterPro" id="IPR020287">
    <property type="entry name" value="Tail_sheath_C"/>
</dbReference>
<evidence type="ECO:0000259" key="4">
    <source>
        <dbReference type="Pfam" id="PF17482"/>
    </source>
</evidence>
<keyword evidence="6" id="KW-1185">Reference proteome</keyword>
<organism evidence="5 6">
    <name type="scientific">Noviherbaspirillum cavernae</name>
    <dbReference type="NCBI Taxonomy" id="2320862"/>
    <lineage>
        <taxon>Bacteria</taxon>
        <taxon>Pseudomonadati</taxon>
        <taxon>Pseudomonadota</taxon>
        <taxon>Betaproteobacteria</taxon>
        <taxon>Burkholderiales</taxon>
        <taxon>Oxalobacteraceae</taxon>
        <taxon>Noviherbaspirillum</taxon>
    </lineage>
</organism>
<evidence type="ECO:0000313" key="5">
    <source>
        <dbReference type="EMBL" id="RJG06248.1"/>
    </source>
</evidence>
<name>A0A418X1C8_9BURK</name>
<dbReference type="Proteomes" id="UP000285190">
    <property type="component" value="Unassembled WGS sequence"/>
</dbReference>
<feature type="domain" description="Phage tail sheath protein-like beta-sandwich" evidence="3">
    <location>
        <begin position="93"/>
        <end position="195"/>
    </location>
</feature>
<dbReference type="Pfam" id="PF17481">
    <property type="entry name" value="Phage_sheath_domII"/>
    <property type="match status" value="1"/>
</dbReference>
<evidence type="ECO:0000313" key="6">
    <source>
        <dbReference type="Proteomes" id="UP000285190"/>
    </source>
</evidence>
<dbReference type="AlphaFoldDB" id="A0A418X1C8"/>
<gene>
    <name evidence="5" type="ORF">D3870_09705</name>
</gene>
<accession>A0A418X1C8</accession>
<dbReference type="InterPro" id="IPR035326">
    <property type="entry name" value="Beta_sandwich_Seath"/>
</dbReference>